<name>A0A6F9Y7R9_9LACO</name>
<evidence type="ECO:0000256" key="1">
    <source>
        <dbReference type="SAM" id="Phobius"/>
    </source>
</evidence>
<accession>A0A6F9Y7R9</accession>
<dbReference type="Pfam" id="PF14501">
    <property type="entry name" value="HATPase_c_5"/>
    <property type="match status" value="1"/>
</dbReference>
<dbReference type="PANTHER" id="PTHR40448">
    <property type="entry name" value="TWO-COMPONENT SENSOR HISTIDINE KINASE"/>
    <property type="match status" value="1"/>
</dbReference>
<dbReference type="InterPro" id="IPR032834">
    <property type="entry name" value="NatK-like_C"/>
</dbReference>
<feature type="transmembrane region" description="Helical" evidence="1">
    <location>
        <begin position="178"/>
        <end position="200"/>
    </location>
</feature>
<reference evidence="3 4" key="1">
    <citation type="submission" date="2019-10" db="EMBL/GenBank/DDBJ databases">
        <title>Lactobacillus agilis SN811 Whole Genome Sequencing Project.</title>
        <authorList>
            <person name="Suzuki S."/>
            <person name="Endo A."/>
            <person name="Maeno S."/>
            <person name="Shiwa Y."/>
            <person name="Matsutani M."/>
            <person name="Kajikawa A."/>
        </authorList>
    </citation>
    <scope>NUCLEOTIDE SEQUENCE [LARGE SCALE GENOMIC DNA]</scope>
    <source>
        <strain evidence="3 4">SN811</strain>
    </source>
</reference>
<dbReference type="Gene3D" id="3.30.565.10">
    <property type="entry name" value="Histidine kinase-like ATPase, C-terminal domain"/>
    <property type="match status" value="1"/>
</dbReference>
<keyword evidence="1" id="KW-0472">Membrane</keyword>
<dbReference type="SUPFAM" id="SSF55874">
    <property type="entry name" value="ATPase domain of HSP90 chaperone/DNA topoisomerase II/histidine kinase"/>
    <property type="match status" value="1"/>
</dbReference>
<feature type="transmembrane region" description="Helical" evidence="1">
    <location>
        <begin position="151"/>
        <end position="172"/>
    </location>
</feature>
<dbReference type="PANTHER" id="PTHR40448:SF1">
    <property type="entry name" value="TWO-COMPONENT SENSOR HISTIDINE KINASE"/>
    <property type="match status" value="1"/>
</dbReference>
<protein>
    <submittedName>
        <fullName evidence="3">Histidine kinase</fullName>
    </submittedName>
</protein>
<sequence length="422" mass="48644">MFLAWTTLLSFIFLCCCNVFFEFYTLSKLLNKRSTLLIFWGTLGVINNLLSSYYNSLIFVITELSLLYLVFKQKKRDYQTMGVIMVISLLSYIPTAVLTIFTTFVEKKHLFDYEIQVILPAILVVTTAYIIFYKFLMKHDIKKFFYPPDGLVNLFLVTYTYGVIISFDYIHFVSYKSAVFIIPIVYLIQLLFAFFISMVSHRIRKASVDKKTTETLLFYTKQLEESQRSLRQFKHDYQNILISMEAELKDNDNFKELLAYSASHLEKSKAWRFNDLDNVSDPEIKSIVISKLDNCFTNSLPVSFECRQPLREIQGINKFDLIRLLGIAFDNAIEASENFTAPEIKVLLLNTDVGFEFEIRNKVAGTFDTTKLQQAGVTTKEGHAGLGLASAQAIISNYNNVFLAHAIKDNWFTFTLSVNKEG</sequence>
<dbReference type="GO" id="GO:0042802">
    <property type="term" value="F:identical protein binding"/>
    <property type="evidence" value="ECO:0007669"/>
    <property type="project" value="TreeGrafter"/>
</dbReference>
<feature type="transmembrane region" description="Helical" evidence="1">
    <location>
        <begin position="53"/>
        <end position="71"/>
    </location>
</feature>
<dbReference type="EMBL" id="BLAP01000075">
    <property type="protein sequence ID" value="GET13621.1"/>
    <property type="molecule type" value="Genomic_DNA"/>
</dbReference>
<gene>
    <name evidence="3" type="ORF">SN811_21210</name>
</gene>
<dbReference type="AlphaFoldDB" id="A0A6F9Y7R9"/>
<comment type="caution">
    <text evidence="3">The sequence shown here is derived from an EMBL/GenBank/DDBJ whole genome shotgun (WGS) entry which is preliminary data.</text>
</comment>
<keyword evidence="1" id="KW-0812">Transmembrane</keyword>
<keyword evidence="3" id="KW-0808">Transferase</keyword>
<evidence type="ECO:0000313" key="4">
    <source>
        <dbReference type="Proteomes" id="UP000494160"/>
    </source>
</evidence>
<proteinExistence type="predicted"/>
<dbReference type="InterPro" id="IPR036890">
    <property type="entry name" value="HATPase_C_sf"/>
</dbReference>
<keyword evidence="1" id="KW-1133">Transmembrane helix</keyword>
<feature type="domain" description="Sensor histidine kinase NatK-like C-terminal" evidence="2">
    <location>
        <begin position="317"/>
        <end position="416"/>
    </location>
</feature>
<evidence type="ECO:0000259" key="2">
    <source>
        <dbReference type="Pfam" id="PF14501"/>
    </source>
</evidence>
<feature type="transmembrane region" description="Helical" evidence="1">
    <location>
        <begin position="83"/>
        <end position="105"/>
    </location>
</feature>
<dbReference type="Proteomes" id="UP000494160">
    <property type="component" value="Unassembled WGS sequence"/>
</dbReference>
<dbReference type="GO" id="GO:0016301">
    <property type="term" value="F:kinase activity"/>
    <property type="evidence" value="ECO:0007669"/>
    <property type="project" value="UniProtKB-KW"/>
</dbReference>
<evidence type="ECO:0000313" key="3">
    <source>
        <dbReference type="EMBL" id="GET13621.1"/>
    </source>
</evidence>
<organism evidence="3 4">
    <name type="scientific">Ligilactobacillus agilis</name>
    <dbReference type="NCBI Taxonomy" id="1601"/>
    <lineage>
        <taxon>Bacteria</taxon>
        <taxon>Bacillati</taxon>
        <taxon>Bacillota</taxon>
        <taxon>Bacilli</taxon>
        <taxon>Lactobacillales</taxon>
        <taxon>Lactobacillaceae</taxon>
        <taxon>Ligilactobacillus</taxon>
    </lineage>
</organism>
<feature type="transmembrane region" description="Helical" evidence="1">
    <location>
        <begin position="117"/>
        <end position="136"/>
    </location>
</feature>
<keyword evidence="3" id="KW-0418">Kinase</keyword>